<evidence type="ECO:0000256" key="1">
    <source>
        <dbReference type="SAM" id="Phobius"/>
    </source>
</evidence>
<organism evidence="2 3">
    <name type="scientific">Clostridium cochlearium</name>
    <dbReference type="NCBI Taxonomy" id="1494"/>
    <lineage>
        <taxon>Bacteria</taxon>
        <taxon>Bacillati</taxon>
        <taxon>Bacillota</taxon>
        <taxon>Clostridia</taxon>
        <taxon>Eubacteriales</taxon>
        <taxon>Clostridiaceae</taxon>
        <taxon>Clostridium</taxon>
    </lineage>
</organism>
<evidence type="ECO:0008006" key="4">
    <source>
        <dbReference type="Google" id="ProtNLM"/>
    </source>
</evidence>
<dbReference type="AlphaFoldDB" id="A0A2X2WCQ8"/>
<gene>
    <name evidence="2" type="ORF">NCTC13028_01953</name>
</gene>
<dbReference type="EMBL" id="UAWC01000024">
    <property type="protein sequence ID" value="SQB35443.1"/>
    <property type="molecule type" value="Genomic_DNA"/>
</dbReference>
<keyword evidence="1" id="KW-0812">Transmembrane</keyword>
<dbReference type="RefSeq" id="WP_111921641.1">
    <property type="nucleotide sequence ID" value="NZ_UAWC01000024.1"/>
</dbReference>
<feature type="transmembrane region" description="Helical" evidence="1">
    <location>
        <begin position="9"/>
        <end position="28"/>
    </location>
</feature>
<keyword evidence="1" id="KW-1133">Transmembrane helix</keyword>
<protein>
    <recommendedName>
        <fullName evidence="4">Bypass of forespore C C-terminal domain-containing protein</fullName>
    </recommendedName>
</protein>
<sequence>MDIFKKRRLYFIIGIMLCISIFSLTYYISTVKIKKNVNDDGKLQVNSINQKNNDISLQVEKENTLKDDGSIILKTKYMKSGDLLIDKTKKLKDISDLKEKTRKEIELKFSKDGYVIESFTPDKAILVREIDKYSPNKYVLGIKGEHLAIYKTDKFGNMFIENEEKDVTKKKIEHLKEQDIELLTKGDKYFQCNTREEALARLEDYE</sequence>
<name>A0A2X2WCQ8_CLOCO</name>
<evidence type="ECO:0000313" key="2">
    <source>
        <dbReference type="EMBL" id="SQB35443.1"/>
    </source>
</evidence>
<evidence type="ECO:0000313" key="3">
    <source>
        <dbReference type="Proteomes" id="UP000250223"/>
    </source>
</evidence>
<keyword evidence="1" id="KW-0472">Membrane</keyword>
<reference evidence="2 3" key="1">
    <citation type="submission" date="2018-06" db="EMBL/GenBank/DDBJ databases">
        <authorList>
            <consortium name="Pathogen Informatics"/>
            <person name="Doyle S."/>
        </authorList>
    </citation>
    <scope>NUCLEOTIDE SEQUENCE [LARGE SCALE GENOMIC DNA]</scope>
    <source>
        <strain evidence="2 3">NCTC13028</strain>
    </source>
</reference>
<accession>A0A2X2WCQ8</accession>
<dbReference type="Proteomes" id="UP000250223">
    <property type="component" value="Unassembled WGS sequence"/>
</dbReference>
<proteinExistence type="predicted"/>